<organism evidence="1 2">
    <name type="scientific">Dermacentor silvarum</name>
    <name type="common">Tick</name>
    <dbReference type="NCBI Taxonomy" id="543639"/>
    <lineage>
        <taxon>Eukaryota</taxon>
        <taxon>Metazoa</taxon>
        <taxon>Ecdysozoa</taxon>
        <taxon>Arthropoda</taxon>
        <taxon>Chelicerata</taxon>
        <taxon>Arachnida</taxon>
        <taxon>Acari</taxon>
        <taxon>Parasitiformes</taxon>
        <taxon>Ixodida</taxon>
        <taxon>Ixodoidea</taxon>
        <taxon>Ixodidae</taxon>
        <taxon>Rhipicephalinae</taxon>
        <taxon>Dermacentor</taxon>
    </lineage>
</organism>
<proteinExistence type="predicted"/>
<gene>
    <name evidence="1" type="ORF">HPB49_021092</name>
</gene>
<dbReference type="Proteomes" id="UP000821865">
    <property type="component" value="Chromosome 3"/>
</dbReference>
<sequence>MCACSQTLAKEKDEVLARARRSAGAAMELDEEPAQDVPMTEAALEPPTLPSPRKGSDLQIAAHAVYGKIPCYILLRRLTLRTSDATTETRSCFQRPLLRSRNGSDASRALTVLRTLLLRRVHCVHGPQVCLRCNATADNRIHLKGGRRKRLGGRKTRVSTYLRARYRGPAQILRRAGAARSTRRPKCTMHKQHTGNVGPRSGVDHGSGGDDGVRHVATIPGQALCRDDERASRPAPVHESRTTTRQTFLEFVAALKEKVLSCKFGATYDNRVRDQIIHGVANAQVRTKLLSYGEALTLQKAEVGRDLEALNKANAAFGENERLLGSLAGDGGSVQRVARGFAAAAQNGGSAASAAPHATQHGGGFLPNADCRVQDGYAGSSARLQDGVREQEGQPASKPHIGPCFRCGKLGHLANSRNCPAKNKTCQFCRIKGHFAAVCRKRQASVQKVSYRRPRRCLRHCHSAIRPSCAD</sequence>
<evidence type="ECO:0000313" key="2">
    <source>
        <dbReference type="Proteomes" id="UP000821865"/>
    </source>
</evidence>
<dbReference type="EMBL" id="CM023472">
    <property type="protein sequence ID" value="KAH7960553.1"/>
    <property type="molecule type" value="Genomic_DNA"/>
</dbReference>
<protein>
    <submittedName>
        <fullName evidence="1">Uncharacterized protein</fullName>
    </submittedName>
</protein>
<reference evidence="1" key="1">
    <citation type="submission" date="2020-05" db="EMBL/GenBank/DDBJ databases">
        <title>Large-scale comparative analyses of tick genomes elucidate their genetic diversity and vector capacities.</title>
        <authorList>
            <person name="Jia N."/>
            <person name="Wang J."/>
            <person name="Shi W."/>
            <person name="Du L."/>
            <person name="Sun Y."/>
            <person name="Zhan W."/>
            <person name="Jiang J."/>
            <person name="Wang Q."/>
            <person name="Zhang B."/>
            <person name="Ji P."/>
            <person name="Sakyi L.B."/>
            <person name="Cui X."/>
            <person name="Yuan T."/>
            <person name="Jiang B."/>
            <person name="Yang W."/>
            <person name="Lam T.T.-Y."/>
            <person name="Chang Q."/>
            <person name="Ding S."/>
            <person name="Wang X."/>
            <person name="Zhu J."/>
            <person name="Ruan X."/>
            <person name="Zhao L."/>
            <person name="Wei J."/>
            <person name="Que T."/>
            <person name="Du C."/>
            <person name="Cheng J."/>
            <person name="Dai P."/>
            <person name="Han X."/>
            <person name="Huang E."/>
            <person name="Gao Y."/>
            <person name="Liu J."/>
            <person name="Shao H."/>
            <person name="Ye R."/>
            <person name="Li L."/>
            <person name="Wei W."/>
            <person name="Wang X."/>
            <person name="Wang C."/>
            <person name="Yang T."/>
            <person name="Huo Q."/>
            <person name="Li W."/>
            <person name="Guo W."/>
            <person name="Chen H."/>
            <person name="Zhou L."/>
            <person name="Ni X."/>
            <person name="Tian J."/>
            <person name="Zhou Y."/>
            <person name="Sheng Y."/>
            <person name="Liu T."/>
            <person name="Pan Y."/>
            <person name="Xia L."/>
            <person name="Li J."/>
            <person name="Zhao F."/>
            <person name="Cao W."/>
        </authorList>
    </citation>
    <scope>NUCLEOTIDE SEQUENCE</scope>
    <source>
        <strain evidence="1">Dsil-2018</strain>
    </source>
</reference>
<comment type="caution">
    <text evidence="1">The sequence shown here is derived from an EMBL/GenBank/DDBJ whole genome shotgun (WGS) entry which is preliminary data.</text>
</comment>
<name>A0ACB8D895_DERSI</name>
<keyword evidence="2" id="KW-1185">Reference proteome</keyword>
<evidence type="ECO:0000313" key="1">
    <source>
        <dbReference type="EMBL" id="KAH7960553.1"/>
    </source>
</evidence>
<accession>A0ACB8D895</accession>